<protein>
    <submittedName>
        <fullName evidence="1">Uncharacterized protein</fullName>
    </submittedName>
</protein>
<name>A0A074JB88_9RHOB</name>
<gene>
    <name evidence="1" type="ORF">DT23_18085</name>
</gene>
<comment type="caution">
    <text evidence="1">The sequence shown here is derived from an EMBL/GenBank/DDBJ whole genome shotgun (WGS) entry which is preliminary data.</text>
</comment>
<organism evidence="1 2">
    <name type="scientific">Thioclava indica</name>
    <dbReference type="NCBI Taxonomy" id="1353528"/>
    <lineage>
        <taxon>Bacteria</taxon>
        <taxon>Pseudomonadati</taxon>
        <taxon>Pseudomonadota</taxon>
        <taxon>Alphaproteobacteria</taxon>
        <taxon>Rhodobacterales</taxon>
        <taxon>Paracoccaceae</taxon>
        <taxon>Thioclava</taxon>
    </lineage>
</organism>
<evidence type="ECO:0000313" key="1">
    <source>
        <dbReference type="EMBL" id="KEO54906.1"/>
    </source>
</evidence>
<dbReference type="Proteomes" id="UP000027471">
    <property type="component" value="Unassembled WGS sequence"/>
</dbReference>
<keyword evidence="2" id="KW-1185">Reference proteome</keyword>
<dbReference type="AlphaFoldDB" id="A0A074JB88"/>
<evidence type="ECO:0000313" key="2">
    <source>
        <dbReference type="Proteomes" id="UP000027471"/>
    </source>
</evidence>
<proteinExistence type="predicted"/>
<dbReference type="EMBL" id="AUNB01000056">
    <property type="protein sequence ID" value="KEO54906.1"/>
    <property type="molecule type" value="Genomic_DNA"/>
</dbReference>
<reference evidence="1 2" key="1">
    <citation type="journal article" date="2015" name="Antonie Van Leeuwenhoek">
        <title>Thioclava indica sp. nov., isolated from surface seawater of the Indian Ocean.</title>
        <authorList>
            <person name="Liu Y."/>
            <person name="Lai Q."/>
            <person name="Du J."/>
            <person name="Xu H."/>
            <person name="Jiang L."/>
            <person name="Shao Z."/>
        </authorList>
    </citation>
    <scope>NUCLEOTIDE SEQUENCE [LARGE SCALE GENOMIC DNA]</scope>
    <source>
        <strain evidence="1 2">DT23-4</strain>
    </source>
</reference>
<sequence length="197" mass="21634">MRTRCEASVFAKFCQEPVITFTEFVEPIATPGPTLSRLHVHERRRPDARALAQMRVAGNLSENEGNTTFLDRAPPLKKGGIRKILNRRSGCAEANDPILKTDDFEDAARFSHAHILQCDQGKIGLIERAQGRILSDVPSQFLKIRASAPERAQVRNPFEVGLHGAGGSRGSHGGSVILGTEEVVGWMLLVFVRVVNV</sequence>
<accession>A0A074JB88</accession>